<dbReference type="RefSeq" id="YP_009604363.1">
    <property type="nucleotide sequence ID" value="NC_041964.1"/>
</dbReference>
<keyword evidence="3" id="KW-1185">Reference proteome</keyword>
<protein>
    <submittedName>
        <fullName evidence="2">Uncharacterized protein</fullName>
    </submittedName>
</protein>
<proteinExistence type="predicted"/>
<dbReference type="KEGG" id="vg:40080257"/>
<keyword evidence="1" id="KW-0812">Transmembrane</keyword>
<sequence length="76" mass="8745">MTLLARYKTFVSVLNRVLALKLSLGLIIFCITYVGISAFGFYALWFTYGWWCVPILAGATVIVYYTQRFFIDAIFI</sequence>
<accession>A0A0S3UG92</accession>
<dbReference type="GeneID" id="40080257"/>
<dbReference type="Proteomes" id="UP000221614">
    <property type="component" value="Segment"/>
</dbReference>
<organism evidence="2 3">
    <name type="scientific">Pseudomonas phage phiR18</name>
    <dbReference type="NCBI Taxonomy" id="1752027"/>
    <lineage>
        <taxon>Viruses</taxon>
        <taxon>Duplodnaviria</taxon>
        <taxon>Heunggongvirae</taxon>
        <taxon>Uroviricota</taxon>
        <taxon>Caudoviricetes</taxon>
        <taxon>Kochitakasuvirus</taxon>
        <taxon>Kochitakasuvirus R18</taxon>
    </lineage>
</organism>
<evidence type="ECO:0000256" key="1">
    <source>
        <dbReference type="SAM" id="Phobius"/>
    </source>
</evidence>
<evidence type="ECO:0000313" key="2">
    <source>
        <dbReference type="EMBL" id="BAU16391.1"/>
    </source>
</evidence>
<keyword evidence="1" id="KW-1133">Transmembrane helix</keyword>
<keyword evidence="1" id="KW-0472">Membrane</keyword>
<dbReference type="EMBL" id="LC102729">
    <property type="protein sequence ID" value="BAU16391.1"/>
    <property type="molecule type" value="Genomic_DNA"/>
</dbReference>
<evidence type="ECO:0000313" key="3">
    <source>
        <dbReference type="Proteomes" id="UP000221614"/>
    </source>
</evidence>
<feature type="transmembrane region" description="Helical" evidence="1">
    <location>
        <begin position="20"/>
        <end position="42"/>
    </location>
</feature>
<feature type="transmembrane region" description="Helical" evidence="1">
    <location>
        <begin position="48"/>
        <end position="66"/>
    </location>
</feature>
<name>A0A0S3UG92_9CAUD</name>
<reference evidence="2" key="1">
    <citation type="journal article" date="2016" name="Genome Announc.">
        <title>Complete Genome Sequences of Broad-Host-Range Pseudomonas aeruginosa Bacteriophages phiR18 and phiS12-1.</title>
        <authorList>
            <person name="Furusawa T."/>
            <person name="Iwano H."/>
            <person name="Higuchi H."/>
            <person name="Usui M."/>
            <person name="Maruyama F."/>
            <person name="Nakagawa I."/>
            <person name="Yokota H."/>
            <person name="Tamura Y."/>
        </authorList>
    </citation>
    <scope>NUCLEOTIDE SEQUENCE [LARGE SCALE GENOMIC DNA]</scope>
</reference>